<proteinExistence type="predicted"/>
<name>A0A840QQJ7_9BACI</name>
<keyword evidence="1" id="KW-0812">Transmembrane</keyword>
<dbReference type="AlphaFoldDB" id="A0A840QQJ7"/>
<organism evidence="2 3">
    <name type="scientific">Texcoconibacillus texcoconensis</name>
    <dbReference type="NCBI Taxonomy" id="1095777"/>
    <lineage>
        <taxon>Bacteria</taxon>
        <taxon>Bacillati</taxon>
        <taxon>Bacillota</taxon>
        <taxon>Bacilli</taxon>
        <taxon>Bacillales</taxon>
        <taxon>Bacillaceae</taxon>
        <taxon>Texcoconibacillus</taxon>
    </lineage>
</organism>
<feature type="transmembrane region" description="Helical" evidence="1">
    <location>
        <begin position="15"/>
        <end position="35"/>
    </location>
</feature>
<comment type="caution">
    <text evidence="2">The sequence shown here is derived from an EMBL/GenBank/DDBJ whole genome shotgun (WGS) entry which is preliminary data.</text>
</comment>
<accession>A0A840QQJ7</accession>
<sequence>MSLKQKGFIKRIRSIWKALLISCFSFCGLLLTAIFVEVDLVNLDGLFPSQLEQSFMFFFALFISTLILGELFAQINLRFSELFFSVFIYYLLSTSLIHALFASVFQIDLNLLILFLRQLPISFIIAIGVAYFNRSVDQHDGLLKRRMMNYFRTRSFKSWGIRSIATLIFMFLTFYAIDLLVRPFIETFYTSSNDHDVFVESLSEWGRSQFMLLQSLFLLLVTAPIFALWRGSKSAILFWIGFPLFVLLAVVPFFEMAEIVPFGFRFTIFIEITAVVFMQSIILVQFFYVPIENGKRSTNVDEWTY</sequence>
<dbReference type="RefSeq" id="WP_184664068.1">
    <property type="nucleotide sequence ID" value="NZ_JACHHB010000007.1"/>
</dbReference>
<evidence type="ECO:0000313" key="3">
    <source>
        <dbReference type="Proteomes" id="UP000551878"/>
    </source>
</evidence>
<evidence type="ECO:0000313" key="2">
    <source>
        <dbReference type="EMBL" id="MBB5173619.1"/>
    </source>
</evidence>
<keyword evidence="1" id="KW-1133">Transmembrane helix</keyword>
<keyword evidence="3" id="KW-1185">Reference proteome</keyword>
<feature type="transmembrane region" description="Helical" evidence="1">
    <location>
        <begin position="266"/>
        <end position="289"/>
    </location>
</feature>
<dbReference type="EMBL" id="JACHHB010000007">
    <property type="protein sequence ID" value="MBB5173619.1"/>
    <property type="molecule type" value="Genomic_DNA"/>
</dbReference>
<dbReference type="Proteomes" id="UP000551878">
    <property type="component" value="Unassembled WGS sequence"/>
</dbReference>
<feature type="transmembrane region" description="Helical" evidence="1">
    <location>
        <begin position="154"/>
        <end position="177"/>
    </location>
</feature>
<feature type="transmembrane region" description="Helical" evidence="1">
    <location>
        <begin position="210"/>
        <end position="229"/>
    </location>
</feature>
<protein>
    <submittedName>
        <fullName evidence="2">Magnesium-transporting ATPase (P-type)</fullName>
    </submittedName>
</protein>
<feature type="transmembrane region" description="Helical" evidence="1">
    <location>
        <begin position="111"/>
        <end position="133"/>
    </location>
</feature>
<reference evidence="2 3" key="1">
    <citation type="submission" date="2020-08" db="EMBL/GenBank/DDBJ databases">
        <title>Genomic Encyclopedia of Type Strains, Phase IV (KMG-IV): sequencing the most valuable type-strain genomes for metagenomic binning, comparative biology and taxonomic classification.</title>
        <authorList>
            <person name="Goeker M."/>
        </authorList>
    </citation>
    <scope>NUCLEOTIDE SEQUENCE [LARGE SCALE GENOMIC DNA]</scope>
    <source>
        <strain evidence="2 3">DSM 24696</strain>
    </source>
</reference>
<feature type="transmembrane region" description="Helical" evidence="1">
    <location>
        <begin position="82"/>
        <end position="105"/>
    </location>
</feature>
<feature type="transmembrane region" description="Helical" evidence="1">
    <location>
        <begin position="55"/>
        <end position="75"/>
    </location>
</feature>
<feature type="transmembrane region" description="Helical" evidence="1">
    <location>
        <begin position="236"/>
        <end position="254"/>
    </location>
</feature>
<gene>
    <name evidence="2" type="ORF">HNQ41_001808</name>
</gene>
<evidence type="ECO:0000256" key="1">
    <source>
        <dbReference type="SAM" id="Phobius"/>
    </source>
</evidence>
<keyword evidence="1" id="KW-0472">Membrane</keyword>